<dbReference type="EMBL" id="UXAU01000025">
    <property type="protein sequence ID" value="VDC26986.1"/>
    <property type="molecule type" value="Genomic_DNA"/>
</dbReference>
<reference evidence="1 2" key="1">
    <citation type="submission" date="2018-11" db="EMBL/GenBank/DDBJ databases">
        <authorList>
            <person name="Criscuolo A."/>
        </authorList>
    </citation>
    <scope>NUCLEOTIDE SEQUENCE [LARGE SCALE GENOMIC DNA]</scope>
    <source>
        <strain evidence="1">AT11b</strain>
    </source>
</reference>
<name>A0A3P5WZG9_9MICC</name>
<evidence type="ECO:0000313" key="2">
    <source>
        <dbReference type="Proteomes" id="UP000280861"/>
    </source>
</evidence>
<dbReference type="RefSeq" id="WP_124091819.1">
    <property type="nucleotide sequence ID" value="NZ_CBCRYA010000010.1"/>
</dbReference>
<accession>A0A3P5WZG9</accession>
<gene>
    <name evidence="1" type="ORF">PSET11_01890</name>
</gene>
<keyword evidence="2" id="KW-1185">Reference proteome</keyword>
<evidence type="ECO:0000313" key="1">
    <source>
        <dbReference type="EMBL" id="VDC26986.1"/>
    </source>
</evidence>
<proteinExistence type="predicted"/>
<protein>
    <recommendedName>
        <fullName evidence="3">Anti-sigma factor</fullName>
    </recommendedName>
</protein>
<dbReference type="AlphaFoldDB" id="A0A3P5WZG9"/>
<organism evidence="1 2">
    <name type="scientific">Arthrobacter ulcerisalmonis</name>
    <dbReference type="NCBI Taxonomy" id="2483813"/>
    <lineage>
        <taxon>Bacteria</taxon>
        <taxon>Bacillati</taxon>
        <taxon>Actinomycetota</taxon>
        <taxon>Actinomycetes</taxon>
        <taxon>Micrococcales</taxon>
        <taxon>Micrococcaceae</taxon>
        <taxon>Arthrobacter</taxon>
    </lineage>
</organism>
<dbReference type="OrthoDB" id="4930823at2"/>
<sequence length="293" mass="30429">MRHRNLFGTRHQRTAAHLADCSDCAADLRRERQYLERLRDASIPPASRDLTSRLLACSAERPADASLDFRSGMSPSPARPEESSAGIFTRAAVMTAGGTVVAAGVLAVSAFAVAGPAAATPLNHVADASSQLPADGKVLTSQQLSALRADGWACPELTSLGFQLESATAVTINGQPAVELRLTDGVHYALVTEEHPAGLLGTARAGSGDGAGSRVQATSPWTATYWSEGRTFTYESNLPADQADDAGPILSTMDDGPVVGVSAAAPASGTVAEESLANRLHRGLSRIVTLLTQ</sequence>
<evidence type="ECO:0008006" key="3">
    <source>
        <dbReference type="Google" id="ProtNLM"/>
    </source>
</evidence>
<dbReference type="Proteomes" id="UP000280861">
    <property type="component" value="Unassembled WGS sequence"/>
</dbReference>